<dbReference type="PANTHER" id="PTHR28027">
    <property type="entry name" value="TRANSCRIPTIONAL REGULATOR MIT1"/>
    <property type="match status" value="1"/>
</dbReference>
<accession>A0A077WV18</accession>
<dbReference type="Pfam" id="PF09729">
    <property type="entry name" value="Gti1_Pac2"/>
    <property type="match status" value="1"/>
</dbReference>
<feature type="compositionally biased region" description="Polar residues" evidence="1">
    <location>
        <begin position="265"/>
        <end position="274"/>
    </location>
</feature>
<feature type="region of interest" description="Disordered" evidence="1">
    <location>
        <begin position="448"/>
        <end position="496"/>
    </location>
</feature>
<evidence type="ECO:0000256" key="1">
    <source>
        <dbReference type="SAM" id="MobiDB-lite"/>
    </source>
</evidence>
<dbReference type="AlphaFoldDB" id="A0A077WV18"/>
<feature type="region of interest" description="Disordered" evidence="1">
    <location>
        <begin position="387"/>
        <end position="407"/>
    </location>
</feature>
<dbReference type="PANTHER" id="PTHR28027:SF2">
    <property type="entry name" value="TRANSCRIPTIONAL REGULATOR MIT1"/>
    <property type="match status" value="1"/>
</dbReference>
<feature type="region of interest" description="Disordered" evidence="1">
    <location>
        <begin position="245"/>
        <end position="274"/>
    </location>
</feature>
<dbReference type="EMBL" id="LK023343">
    <property type="protein sequence ID" value="CDS10883.1"/>
    <property type="molecule type" value="Genomic_DNA"/>
</dbReference>
<feature type="compositionally biased region" description="Polar residues" evidence="1">
    <location>
        <begin position="448"/>
        <end position="457"/>
    </location>
</feature>
<dbReference type="InterPro" id="IPR018608">
    <property type="entry name" value="Gti1/Pac2"/>
</dbReference>
<dbReference type="GO" id="GO:0003677">
    <property type="term" value="F:DNA binding"/>
    <property type="evidence" value="ECO:0007669"/>
    <property type="project" value="TreeGrafter"/>
</dbReference>
<sequence>MPATETFHGFIETTTDTLLIFEACRRGILPKINRRLQERERGAVKSGTVYVFDERESGIKRWTDGYVWSPSRILGNFLIYRELDGRDSVQDRRRPISYNGFNNAYRQQQHQPYPPPQQILNDVDPTEELDGVDRNRERALVGSLTTSYNFKKGGLIKKTMSVVVNGSAQHLISYYTKEDVLNHRLSTPSSIPELASLEISPELLMRQSFRVPPMAEHVEVLDHPYHQTTKKFAGALPSPAPYSLIPSSQRRRASEAFPVSRPKTSRTGSLDSPTTAARHHMYMEPFGHPGYAPHQQPAPVHPHHEQQQHDGTMDHAAAAAAAVTATTAATSNTPRTVHDMSTSPPCTAGNMMKYSHAPMVPFHATMSPPPFMESRPPISTGMTRHDIATESPPPSPFYGRPRKSSMEGSPIMWQHHQQQPYQHPVATATRSMNVNPTKPVVEQYRSPLSMSTTQSGYYPTPLPTGANKYNMDQQQHQLQPITSPAGPPPPNEASMTSAFPMMASATTKNQYHHSMMPAHHQAPPPPPPAPQHHQAEVQYY</sequence>
<feature type="region of interest" description="Disordered" evidence="1">
    <location>
        <begin position="513"/>
        <end position="540"/>
    </location>
</feature>
<proteinExistence type="predicted"/>
<dbReference type="OrthoDB" id="5572844at2759"/>
<feature type="compositionally biased region" description="Polar residues" evidence="1">
    <location>
        <begin position="470"/>
        <end position="482"/>
    </location>
</feature>
<evidence type="ECO:0008006" key="3">
    <source>
        <dbReference type="Google" id="ProtNLM"/>
    </source>
</evidence>
<evidence type="ECO:0000313" key="2">
    <source>
        <dbReference type="EMBL" id="CDS10883.1"/>
    </source>
</evidence>
<organism evidence="2">
    <name type="scientific">Lichtheimia ramosa</name>
    <dbReference type="NCBI Taxonomy" id="688394"/>
    <lineage>
        <taxon>Eukaryota</taxon>
        <taxon>Fungi</taxon>
        <taxon>Fungi incertae sedis</taxon>
        <taxon>Mucoromycota</taxon>
        <taxon>Mucoromycotina</taxon>
        <taxon>Mucoromycetes</taxon>
        <taxon>Mucorales</taxon>
        <taxon>Lichtheimiaceae</taxon>
        <taxon>Lichtheimia</taxon>
    </lineage>
</organism>
<gene>
    <name evidence="2" type="ORF">LRAMOSA11369</name>
</gene>
<reference evidence="2" key="1">
    <citation type="journal article" date="2014" name="Genome Announc.">
        <title>De novo whole-genome sequence and genome annotation of Lichtheimia ramosa.</title>
        <authorList>
            <person name="Linde J."/>
            <person name="Schwartze V."/>
            <person name="Binder U."/>
            <person name="Lass-Florl C."/>
            <person name="Voigt K."/>
            <person name="Horn F."/>
        </authorList>
    </citation>
    <scope>NUCLEOTIDE SEQUENCE</scope>
    <source>
        <strain evidence="2">JMRC FSU:6197</strain>
    </source>
</reference>
<name>A0A077WV18_9FUNG</name>
<protein>
    <recommendedName>
        <fullName evidence="3">Gti1/Pac2 family protein</fullName>
    </recommendedName>
</protein>